<evidence type="ECO:0000256" key="13">
    <source>
        <dbReference type="ARBA" id="ARBA00023136"/>
    </source>
</evidence>
<name>A0A0U1ZEW6_CHRNP</name>
<organism evidence="17">
    <name type="scientific">Chrysoperla nipponensis</name>
    <name type="common">Green lacewing</name>
    <dbReference type="NCBI Taxonomy" id="413239"/>
    <lineage>
        <taxon>Eukaryota</taxon>
        <taxon>Metazoa</taxon>
        <taxon>Ecdysozoa</taxon>
        <taxon>Arthropoda</taxon>
        <taxon>Hexapoda</taxon>
        <taxon>Insecta</taxon>
        <taxon>Pterygota</taxon>
        <taxon>Neoptera</taxon>
        <taxon>Endopterygota</taxon>
        <taxon>Neuroptera</taxon>
        <taxon>Hemerobiiformia</taxon>
        <taxon>Chrysopidae</taxon>
        <taxon>Chrysopinae</taxon>
        <taxon>Chrysoperla</taxon>
    </lineage>
</organism>
<proteinExistence type="inferred from homology"/>
<keyword evidence="12 17" id="KW-0496">Mitochondrion</keyword>
<evidence type="ECO:0000256" key="1">
    <source>
        <dbReference type="ARBA" id="ARBA00004225"/>
    </source>
</evidence>
<evidence type="ECO:0000256" key="4">
    <source>
        <dbReference type="ARBA" id="ARBA00021095"/>
    </source>
</evidence>
<dbReference type="EMBL" id="KP027407">
    <property type="protein sequence ID" value="AJW60219.1"/>
    <property type="molecule type" value="Genomic_DNA"/>
</dbReference>
<evidence type="ECO:0000256" key="5">
    <source>
        <dbReference type="ARBA" id="ARBA00022448"/>
    </source>
</evidence>
<keyword evidence="13 16" id="KW-0472">Membrane</keyword>
<keyword evidence="5" id="KW-0813">Transport</keyword>
<comment type="catalytic activity">
    <reaction evidence="15">
        <text>a ubiquinone + NADH + 5 H(+)(in) = a ubiquinol + NAD(+) + 4 H(+)(out)</text>
        <dbReference type="Rhea" id="RHEA:29091"/>
        <dbReference type="Rhea" id="RHEA-COMP:9565"/>
        <dbReference type="Rhea" id="RHEA-COMP:9566"/>
        <dbReference type="ChEBI" id="CHEBI:15378"/>
        <dbReference type="ChEBI" id="CHEBI:16389"/>
        <dbReference type="ChEBI" id="CHEBI:17976"/>
        <dbReference type="ChEBI" id="CHEBI:57540"/>
        <dbReference type="ChEBI" id="CHEBI:57945"/>
        <dbReference type="EC" id="7.1.1.2"/>
    </reaction>
</comment>
<keyword evidence="6" id="KW-0679">Respiratory chain</keyword>
<sequence>MNQFIILFSIIFSLNFIQTKHPLAMGLNLLIQTILISLLCGFMSYTYWFSYVLFLTMLGGMLVLLLYVTSLASNELFSFNMLSLLLMISFTMIMSIILIFNDKFIWLISNLETINSNMINNLENENNLIKLYNNPTMNVTLLMIIYLFLTLIIVVKITDINYGPLRQSY</sequence>
<keyword evidence="8" id="KW-1278">Translocase</keyword>
<dbReference type="PANTHER" id="PTHR11435">
    <property type="entry name" value="NADH UBIQUINONE OXIDOREDUCTASE SUBUNIT ND6"/>
    <property type="match status" value="1"/>
</dbReference>
<keyword evidence="11" id="KW-0520">NAD</keyword>
<evidence type="ECO:0000256" key="7">
    <source>
        <dbReference type="ARBA" id="ARBA00022692"/>
    </source>
</evidence>
<evidence type="ECO:0000256" key="9">
    <source>
        <dbReference type="ARBA" id="ARBA00022982"/>
    </source>
</evidence>
<evidence type="ECO:0000256" key="14">
    <source>
        <dbReference type="ARBA" id="ARBA00031019"/>
    </source>
</evidence>
<reference evidence="17" key="1">
    <citation type="submission" date="2014-10" db="EMBL/GenBank/DDBJ databases">
        <authorList>
            <person name="Seo M.-J."/>
            <person name="Seok Y.J."/>
            <person name="Cha I.-T."/>
        </authorList>
    </citation>
    <scope>NUCLEOTIDE SEQUENCE</scope>
</reference>
<evidence type="ECO:0000256" key="11">
    <source>
        <dbReference type="ARBA" id="ARBA00023027"/>
    </source>
</evidence>
<dbReference type="GO" id="GO:0008137">
    <property type="term" value="F:NADH dehydrogenase (ubiquinone) activity"/>
    <property type="evidence" value="ECO:0007669"/>
    <property type="project" value="UniProtKB-EC"/>
</dbReference>
<evidence type="ECO:0000256" key="10">
    <source>
        <dbReference type="ARBA" id="ARBA00022989"/>
    </source>
</evidence>
<dbReference type="AlphaFoldDB" id="A0A0U1ZEW6"/>
<evidence type="ECO:0000256" key="8">
    <source>
        <dbReference type="ARBA" id="ARBA00022967"/>
    </source>
</evidence>
<comment type="subcellular location">
    <subcellularLocation>
        <location evidence="1">Mitochondrion membrane</location>
        <topology evidence="1">Multi-pass membrane protein</topology>
    </subcellularLocation>
</comment>
<dbReference type="PANTHER" id="PTHR11435:SF1">
    <property type="entry name" value="NADH-UBIQUINONE OXIDOREDUCTASE CHAIN 6"/>
    <property type="match status" value="1"/>
</dbReference>
<dbReference type="InterPro" id="IPR050269">
    <property type="entry name" value="ComplexI_Subunit6"/>
</dbReference>
<evidence type="ECO:0000256" key="3">
    <source>
        <dbReference type="ARBA" id="ARBA00012944"/>
    </source>
</evidence>
<reference evidence="17" key="2">
    <citation type="journal article" date="2015" name="Mitochondrial DNA">
        <title>The complete mitochondrial genome of the Chrysoperla sinica (Tjeder).</title>
        <authorList>
            <person name="Li Z.Q."/>
            <person name="Zhang S."/>
            <person name="Luo J.Y."/>
            <person name="Wang S.B."/>
            <person name="Wang C.Y."/>
            <person name="Lv L.M."/>
            <person name="Dong S.L."/>
            <person name="Cui J.J."/>
        </authorList>
    </citation>
    <scope>NUCLEOTIDE SEQUENCE</scope>
</reference>
<feature type="transmembrane region" description="Helical" evidence="16">
    <location>
        <begin position="79"/>
        <end position="100"/>
    </location>
</feature>
<protein>
    <recommendedName>
        <fullName evidence="4">NADH-ubiquinone oxidoreductase chain 6</fullName>
        <ecNumber evidence="3">7.1.1.2</ecNumber>
    </recommendedName>
    <alternativeName>
        <fullName evidence="14">NADH dehydrogenase subunit 6</fullName>
    </alternativeName>
</protein>
<evidence type="ECO:0000256" key="6">
    <source>
        <dbReference type="ARBA" id="ARBA00022660"/>
    </source>
</evidence>
<evidence type="ECO:0000256" key="16">
    <source>
        <dbReference type="SAM" id="Phobius"/>
    </source>
</evidence>
<keyword evidence="10 16" id="KW-1133">Transmembrane helix</keyword>
<evidence type="ECO:0000256" key="15">
    <source>
        <dbReference type="ARBA" id="ARBA00049551"/>
    </source>
</evidence>
<feature type="transmembrane region" description="Helical" evidence="16">
    <location>
        <begin position="29"/>
        <end position="48"/>
    </location>
</feature>
<evidence type="ECO:0000256" key="12">
    <source>
        <dbReference type="ARBA" id="ARBA00023128"/>
    </source>
</evidence>
<dbReference type="GO" id="GO:0031966">
    <property type="term" value="C:mitochondrial membrane"/>
    <property type="evidence" value="ECO:0007669"/>
    <property type="project" value="UniProtKB-SubCell"/>
</dbReference>
<dbReference type="EC" id="7.1.1.2" evidence="3"/>
<keyword evidence="9" id="KW-0249">Electron transport</keyword>
<feature type="transmembrane region" description="Helical" evidence="16">
    <location>
        <begin position="53"/>
        <end position="73"/>
    </location>
</feature>
<accession>A0A0U1ZEW6</accession>
<keyword evidence="7 16" id="KW-0812">Transmembrane</keyword>
<comment type="similarity">
    <text evidence="2">Belongs to the complex I subunit 6 family.</text>
</comment>
<geneLocation type="mitochondrion" evidence="17"/>
<evidence type="ECO:0000313" key="17">
    <source>
        <dbReference type="EMBL" id="AJW60219.1"/>
    </source>
</evidence>
<feature type="transmembrane region" description="Helical" evidence="16">
    <location>
        <begin position="139"/>
        <end position="158"/>
    </location>
</feature>
<evidence type="ECO:0000256" key="2">
    <source>
        <dbReference type="ARBA" id="ARBA00005698"/>
    </source>
</evidence>
<gene>
    <name evidence="17" type="primary">ND6</name>
</gene>